<dbReference type="RefSeq" id="WP_070065284.1">
    <property type="nucleotide sequence ID" value="NZ_MJMG01000010.1"/>
</dbReference>
<accession>A0A1E7QJB5</accession>
<evidence type="ECO:0000256" key="2">
    <source>
        <dbReference type="RuleBase" id="RU003616"/>
    </source>
</evidence>
<evidence type="ECO:0000313" key="5">
    <source>
        <dbReference type="Proteomes" id="UP000175679"/>
    </source>
</evidence>
<evidence type="ECO:0000259" key="3">
    <source>
        <dbReference type="PROSITE" id="PS01031"/>
    </source>
</evidence>
<dbReference type="AlphaFoldDB" id="A0A1E7QJB5"/>
<comment type="caution">
    <text evidence="4">The sequence shown here is derived from an EMBL/GenBank/DDBJ whole genome shotgun (WGS) entry which is preliminary data.</text>
</comment>
<proteinExistence type="inferred from homology"/>
<dbReference type="CDD" id="cd06464">
    <property type="entry name" value="ACD_sHsps-like"/>
    <property type="match status" value="1"/>
</dbReference>
<dbReference type="OrthoDB" id="9808910at2"/>
<dbReference type="InterPro" id="IPR002068">
    <property type="entry name" value="A-crystallin/Hsp20_dom"/>
</dbReference>
<name>A0A1E7QJB5_WOLPI</name>
<feature type="domain" description="SHSP" evidence="3">
    <location>
        <begin position="40"/>
        <end position="152"/>
    </location>
</feature>
<dbReference type="InterPro" id="IPR008978">
    <property type="entry name" value="HSP20-like_chaperone"/>
</dbReference>
<reference evidence="4 5" key="1">
    <citation type="submission" date="2016-09" db="EMBL/GenBank/DDBJ databases">
        <title>Genomic evidence for plant-parasitic nematodes as the earliest Wolbachia hosts.</title>
        <authorList>
            <person name="Brown A.M."/>
            <person name="Wasala S.K."/>
            <person name="Howe D.K."/>
            <person name="Peetz A.B."/>
            <person name="Zasada I.A."/>
            <person name="Denver D.R."/>
        </authorList>
    </citation>
    <scope>NUCLEOTIDE SEQUENCE [LARGE SCALE GENOMIC DNA]</scope>
    <source>
        <strain evidence="5">wPpe</strain>
    </source>
</reference>
<dbReference type="Pfam" id="PF00011">
    <property type="entry name" value="HSP20"/>
    <property type="match status" value="1"/>
</dbReference>
<evidence type="ECO:0000313" key="4">
    <source>
        <dbReference type="EMBL" id="OEY86436.1"/>
    </source>
</evidence>
<dbReference type="Gene3D" id="2.60.40.790">
    <property type="match status" value="1"/>
</dbReference>
<organism evidence="4 5">
    <name type="scientific">Wolbachia pipientis</name>
    <dbReference type="NCBI Taxonomy" id="955"/>
    <lineage>
        <taxon>Bacteria</taxon>
        <taxon>Pseudomonadati</taxon>
        <taxon>Pseudomonadota</taxon>
        <taxon>Alphaproteobacteria</taxon>
        <taxon>Rickettsiales</taxon>
        <taxon>Anaplasmataceae</taxon>
        <taxon>Wolbachieae</taxon>
        <taxon>Wolbachia</taxon>
    </lineage>
</organism>
<protein>
    <recommendedName>
        <fullName evidence="3">SHSP domain-containing protein</fullName>
    </recommendedName>
</protein>
<dbReference type="PROSITE" id="PS01031">
    <property type="entry name" value="SHSP"/>
    <property type="match status" value="1"/>
</dbReference>
<dbReference type="EMBL" id="MJMG01000010">
    <property type="protein sequence ID" value="OEY86436.1"/>
    <property type="molecule type" value="Genomic_DNA"/>
</dbReference>
<keyword evidence="5" id="KW-1185">Reference proteome</keyword>
<gene>
    <name evidence="4" type="ORF">BIY23_03915</name>
</gene>
<dbReference type="InterPro" id="IPR031107">
    <property type="entry name" value="Small_HSP"/>
</dbReference>
<dbReference type="PANTHER" id="PTHR11527">
    <property type="entry name" value="HEAT-SHOCK PROTEIN 20 FAMILY MEMBER"/>
    <property type="match status" value="1"/>
</dbReference>
<dbReference type="Proteomes" id="UP000175679">
    <property type="component" value="Unassembled WGS sequence"/>
</dbReference>
<evidence type="ECO:0000256" key="1">
    <source>
        <dbReference type="PROSITE-ProRule" id="PRU00285"/>
    </source>
</evidence>
<dbReference type="SUPFAM" id="SSF49764">
    <property type="entry name" value="HSP20-like chaperones"/>
    <property type="match status" value="1"/>
</dbReference>
<comment type="similarity">
    <text evidence="1 2">Belongs to the small heat shock protein (HSP20) family.</text>
</comment>
<sequence>MRDTSLWNKDLYDVSNLNLRNLERMANRMFSHFFRDFDILDKNNILSPVCDFYEADNSYHLSMELPGISKDNIDISIAGDTLQIKGEKKYEKKSEDKRHYYCLERLYGSFYRSVNLPSDIDKDNIAVSFTNGVLEIKAPKLTQSSVKKITIG</sequence>